<evidence type="ECO:0000256" key="1">
    <source>
        <dbReference type="ARBA" id="ARBA00000085"/>
    </source>
</evidence>
<dbReference type="Gene3D" id="3.30.565.10">
    <property type="entry name" value="Histidine kinase-like ATPase, C-terminal domain"/>
    <property type="match status" value="1"/>
</dbReference>
<dbReference type="InterPro" id="IPR001789">
    <property type="entry name" value="Sig_transdc_resp-reg_receiver"/>
</dbReference>
<dbReference type="Gene3D" id="3.40.50.2300">
    <property type="match status" value="1"/>
</dbReference>
<dbReference type="GO" id="GO:0016787">
    <property type="term" value="F:hydrolase activity"/>
    <property type="evidence" value="ECO:0007669"/>
    <property type="project" value="UniProtKB-KW"/>
</dbReference>
<dbReference type="InterPro" id="IPR011006">
    <property type="entry name" value="CheY-like_superfamily"/>
</dbReference>
<dbReference type="Pfam" id="PF00512">
    <property type="entry name" value="HisKA"/>
    <property type="match status" value="1"/>
</dbReference>
<dbReference type="PANTHER" id="PTHR43547">
    <property type="entry name" value="TWO-COMPONENT HISTIDINE KINASE"/>
    <property type="match status" value="1"/>
</dbReference>
<dbReference type="Proteomes" id="UP000175989">
    <property type="component" value="Unassembled WGS sequence"/>
</dbReference>
<dbReference type="PRINTS" id="PR00344">
    <property type="entry name" value="BCTRLSENSOR"/>
</dbReference>
<dbReference type="InterPro" id="IPR003594">
    <property type="entry name" value="HATPase_dom"/>
</dbReference>
<keyword evidence="8" id="KW-1185">Reference proteome</keyword>
<sequence>METRILIYAPTGQDGPLAARVLTLAKLDSHVCATLAELEQQLGQGVGAVLTVEEALTPAGYKLLHDVVARQPDWSDLPILLLTHHGADSATVRRAVAGLGNLTLLERPVRTLTLITALQATLRARQKQYQVREAARRKDEFLASLGHELRNPLAPIRTSVSLLTHLYPDAAPVARIRDMVERQVKLLTRLVDDLLDVARITRGKIKLQNQLVALQAVMNHVNELCAQAASAKRIHVAWQLPVSEILLNADYARIVQIFANILSNAIKFTPQGGHVVVRAHVADKVLVVSLRDSGIGLEPEALARIFTMFEQSTTVAGQFTSGLGIGLSLARQFAEMHGGSVAASSDGAGKGSEFVIRLPIVHVSAGHDQESAPLPAHAALDGKRMQVLVVDDNQDAADSLAALLEVDGFDVRAVYSGAAAVAAAAERIPDMIIMDLGMPGMDGYEAARAIRQQPGASKILLIALTGWGQSDARRRTTEVGFDHHLVKPVELAQIIRLAGARHNREQVQAAR</sequence>
<dbReference type="AlphaFoldDB" id="A0A1E7WBM6"/>
<feature type="domain" description="Histidine kinase" evidence="5">
    <location>
        <begin position="144"/>
        <end position="362"/>
    </location>
</feature>
<name>A0A1E7WBM6_9BURK</name>
<dbReference type="SMART" id="SM00388">
    <property type="entry name" value="HisKA"/>
    <property type="match status" value="1"/>
</dbReference>
<dbReference type="SUPFAM" id="SSF55874">
    <property type="entry name" value="ATPase domain of HSP90 chaperone/DNA topoisomerase II/histidine kinase"/>
    <property type="match status" value="1"/>
</dbReference>
<comment type="caution">
    <text evidence="7">The sequence shown here is derived from an EMBL/GenBank/DDBJ whole genome shotgun (WGS) entry which is preliminary data.</text>
</comment>
<dbReference type="InterPro" id="IPR003661">
    <property type="entry name" value="HisK_dim/P_dom"/>
</dbReference>
<gene>
    <name evidence="7" type="primary">luxQ_8</name>
    <name evidence="7" type="ORF">DUPY_47110</name>
</gene>
<dbReference type="EMBL" id="LROM01000138">
    <property type="protein sequence ID" value="OEZ94058.1"/>
    <property type="molecule type" value="Genomic_DNA"/>
</dbReference>
<dbReference type="SMART" id="SM00387">
    <property type="entry name" value="HATPase_c"/>
    <property type="match status" value="1"/>
</dbReference>
<organism evidence="7 8">
    <name type="scientific">Duganella phyllosphaerae</name>
    <dbReference type="NCBI Taxonomy" id="762836"/>
    <lineage>
        <taxon>Bacteria</taxon>
        <taxon>Pseudomonadati</taxon>
        <taxon>Pseudomonadota</taxon>
        <taxon>Betaproteobacteria</taxon>
        <taxon>Burkholderiales</taxon>
        <taxon>Oxalobacteraceae</taxon>
        <taxon>Telluria group</taxon>
        <taxon>Duganella</taxon>
    </lineage>
</organism>
<dbReference type="OrthoDB" id="9768069at2"/>
<dbReference type="GO" id="GO:0000155">
    <property type="term" value="F:phosphorelay sensor kinase activity"/>
    <property type="evidence" value="ECO:0007669"/>
    <property type="project" value="InterPro"/>
</dbReference>
<dbReference type="SMART" id="SM00448">
    <property type="entry name" value="REC"/>
    <property type="match status" value="1"/>
</dbReference>
<dbReference type="PANTHER" id="PTHR43547:SF2">
    <property type="entry name" value="HYBRID SIGNAL TRANSDUCTION HISTIDINE KINASE C"/>
    <property type="match status" value="1"/>
</dbReference>
<dbReference type="CDD" id="cd00082">
    <property type="entry name" value="HisKA"/>
    <property type="match status" value="1"/>
</dbReference>
<dbReference type="SUPFAM" id="SSF52172">
    <property type="entry name" value="CheY-like"/>
    <property type="match status" value="1"/>
</dbReference>
<dbReference type="PROSITE" id="PS50110">
    <property type="entry name" value="RESPONSE_REGULATORY"/>
    <property type="match status" value="1"/>
</dbReference>
<dbReference type="SUPFAM" id="SSF47384">
    <property type="entry name" value="Homodimeric domain of signal transducing histidine kinase"/>
    <property type="match status" value="1"/>
</dbReference>
<dbReference type="InterPro" id="IPR036097">
    <property type="entry name" value="HisK_dim/P_sf"/>
</dbReference>
<evidence type="ECO:0000259" key="6">
    <source>
        <dbReference type="PROSITE" id="PS50110"/>
    </source>
</evidence>
<dbReference type="InterPro" id="IPR005467">
    <property type="entry name" value="His_kinase_dom"/>
</dbReference>
<accession>A0A1E7WBM6</accession>
<dbReference type="RefSeq" id="WP_070251598.1">
    <property type="nucleotide sequence ID" value="NZ_LROM01000138.1"/>
</dbReference>
<evidence type="ECO:0000256" key="2">
    <source>
        <dbReference type="ARBA" id="ARBA00012438"/>
    </source>
</evidence>
<dbReference type="CDD" id="cd17580">
    <property type="entry name" value="REC_2_DhkD-like"/>
    <property type="match status" value="1"/>
</dbReference>
<keyword evidence="7" id="KW-0418">Kinase</keyword>
<protein>
    <recommendedName>
        <fullName evidence="2">histidine kinase</fullName>
        <ecNumber evidence="2">2.7.13.3</ecNumber>
    </recommendedName>
</protein>
<keyword evidence="7" id="KW-0378">Hydrolase</keyword>
<dbReference type="PROSITE" id="PS50109">
    <property type="entry name" value="HIS_KIN"/>
    <property type="match status" value="1"/>
</dbReference>
<evidence type="ECO:0000313" key="8">
    <source>
        <dbReference type="Proteomes" id="UP000175989"/>
    </source>
</evidence>
<dbReference type="InterPro" id="IPR036890">
    <property type="entry name" value="HATPase_C_sf"/>
</dbReference>
<dbReference type="InterPro" id="IPR004358">
    <property type="entry name" value="Sig_transdc_His_kin-like_C"/>
</dbReference>
<evidence type="ECO:0000256" key="4">
    <source>
        <dbReference type="PROSITE-ProRule" id="PRU00169"/>
    </source>
</evidence>
<dbReference type="Gene3D" id="1.10.287.130">
    <property type="match status" value="1"/>
</dbReference>
<reference evidence="8" key="1">
    <citation type="journal article" date="2016" name="Front. Microbiol.">
        <title>Molecular Keys to the Janthinobacterium and Duganella spp. Interaction with the Plant Pathogen Fusarium graminearum.</title>
        <authorList>
            <person name="Haack F.S."/>
            <person name="Poehlein A."/>
            <person name="Kroger C."/>
            <person name="Voigt C.A."/>
            <person name="Piepenbring M."/>
            <person name="Bode H.B."/>
            <person name="Daniel R."/>
            <person name="Schafer W."/>
            <person name="Streit W.R."/>
        </authorList>
    </citation>
    <scope>NUCLEOTIDE SEQUENCE [LARGE SCALE GENOMIC DNA]</scope>
    <source>
        <strain evidence="8">T54</strain>
    </source>
</reference>
<feature type="domain" description="Response regulatory" evidence="6">
    <location>
        <begin position="386"/>
        <end position="502"/>
    </location>
</feature>
<keyword evidence="7" id="KW-0808">Transferase</keyword>
<evidence type="ECO:0000256" key="3">
    <source>
        <dbReference type="ARBA" id="ARBA00022553"/>
    </source>
</evidence>
<feature type="modified residue" description="4-aspartylphosphate" evidence="4">
    <location>
        <position position="435"/>
    </location>
</feature>
<evidence type="ECO:0000259" key="5">
    <source>
        <dbReference type="PROSITE" id="PS50109"/>
    </source>
</evidence>
<evidence type="ECO:0000313" key="7">
    <source>
        <dbReference type="EMBL" id="OEZ94058.1"/>
    </source>
</evidence>
<dbReference type="Pfam" id="PF00072">
    <property type="entry name" value="Response_reg"/>
    <property type="match status" value="1"/>
</dbReference>
<dbReference type="Pfam" id="PF02518">
    <property type="entry name" value="HATPase_c"/>
    <property type="match status" value="1"/>
</dbReference>
<keyword evidence="3 4" id="KW-0597">Phosphoprotein</keyword>
<proteinExistence type="predicted"/>
<dbReference type="PATRIC" id="fig|762836.4.peg.4845"/>
<comment type="catalytic activity">
    <reaction evidence="1">
        <text>ATP + protein L-histidine = ADP + protein N-phospho-L-histidine.</text>
        <dbReference type="EC" id="2.7.13.3"/>
    </reaction>
</comment>
<dbReference type="EC" id="2.7.13.3" evidence="2"/>